<reference evidence="2" key="1">
    <citation type="submission" date="2022-02" db="EMBL/GenBank/DDBJ databases">
        <authorList>
            <person name="Henning P.M."/>
            <person name="McCubbin A.G."/>
            <person name="Shore J.S."/>
        </authorList>
    </citation>
    <scope>NUCLEOTIDE SEQUENCE</scope>
    <source>
        <strain evidence="2">F60SS</strain>
        <tissue evidence="2">Leaves</tissue>
    </source>
</reference>
<keyword evidence="3" id="KW-1185">Reference proteome</keyword>
<accession>A0A9Q0GL90</accession>
<evidence type="ECO:0000313" key="3">
    <source>
        <dbReference type="Proteomes" id="UP001141552"/>
    </source>
</evidence>
<feature type="region of interest" description="Disordered" evidence="1">
    <location>
        <begin position="1"/>
        <end position="30"/>
    </location>
</feature>
<evidence type="ECO:0000256" key="1">
    <source>
        <dbReference type="SAM" id="MobiDB-lite"/>
    </source>
</evidence>
<feature type="compositionally biased region" description="Basic and acidic residues" evidence="1">
    <location>
        <begin position="19"/>
        <end position="30"/>
    </location>
</feature>
<evidence type="ECO:0000313" key="2">
    <source>
        <dbReference type="EMBL" id="KAJ4850296.1"/>
    </source>
</evidence>
<dbReference type="Proteomes" id="UP001141552">
    <property type="component" value="Unassembled WGS sequence"/>
</dbReference>
<reference evidence="2" key="2">
    <citation type="journal article" date="2023" name="Plants (Basel)">
        <title>Annotation of the Turnera subulata (Passifloraceae) Draft Genome Reveals the S-Locus Evolved after the Divergence of Turneroideae from Passifloroideae in a Stepwise Manner.</title>
        <authorList>
            <person name="Henning P.M."/>
            <person name="Roalson E.H."/>
            <person name="Mir W."/>
            <person name="McCubbin A.G."/>
            <person name="Shore J.S."/>
        </authorList>
    </citation>
    <scope>NUCLEOTIDE SEQUENCE</scope>
    <source>
        <strain evidence="2">F60SS</strain>
    </source>
</reference>
<dbReference type="EMBL" id="JAKUCV010000377">
    <property type="protein sequence ID" value="KAJ4850296.1"/>
    <property type="molecule type" value="Genomic_DNA"/>
</dbReference>
<name>A0A9Q0GL90_9ROSI</name>
<dbReference type="AlphaFoldDB" id="A0A9Q0GL90"/>
<organism evidence="2 3">
    <name type="scientific">Turnera subulata</name>
    <dbReference type="NCBI Taxonomy" id="218843"/>
    <lineage>
        <taxon>Eukaryota</taxon>
        <taxon>Viridiplantae</taxon>
        <taxon>Streptophyta</taxon>
        <taxon>Embryophyta</taxon>
        <taxon>Tracheophyta</taxon>
        <taxon>Spermatophyta</taxon>
        <taxon>Magnoliopsida</taxon>
        <taxon>eudicotyledons</taxon>
        <taxon>Gunneridae</taxon>
        <taxon>Pentapetalae</taxon>
        <taxon>rosids</taxon>
        <taxon>fabids</taxon>
        <taxon>Malpighiales</taxon>
        <taxon>Passifloraceae</taxon>
        <taxon>Turnera</taxon>
    </lineage>
</organism>
<feature type="non-terminal residue" evidence="2">
    <location>
        <position position="1"/>
    </location>
</feature>
<sequence length="80" mass="9350">DCETQHTDMESSNSRIHGSRGEDKCDHTPEHEKVAHQILQDAFAKEWVESKPGFQTQTSTRIHPSQSLYWPRDVNRLYKL</sequence>
<protein>
    <submittedName>
        <fullName evidence="2">Uncharacterized protein</fullName>
    </submittedName>
</protein>
<proteinExistence type="predicted"/>
<comment type="caution">
    <text evidence="2">The sequence shown here is derived from an EMBL/GenBank/DDBJ whole genome shotgun (WGS) entry which is preliminary data.</text>
</comment>
<gene>
    <name evidence="2" type="ORF">Tsubulata_036788</name>
</gene>